<evidence type="ECO:0000256" key="6">
    <source>
        <dbReference type="ARBA" id="ARBA00023102"/>
    </source>
</evidence>
<evidence type="ECO:0000256" key="3">
    <source>
        <dbReference type="ARBA" id="ARBA00013085"/>
    </source>
</evidence>
<keyword evidence="4 8" id="KW-0028">Amino-acid biosynthesis</keyword>
<dbReference type="GO" id="GO:0005737">
    <property type="term" value="C:cytoplasm"/>
    <property type="evidence" value="ECO:0007669"/>
    <property type="project" value="TreeGrafter"/>
</dbReference>
<gene>
    <name evidence="10" type="ORF">SAMN05216582_11833</name>
</gene>
<evidence type="ECO:0000259" key="9">
    <source>
        <dbReference type="SMART" id="SM00481"/>
    </source>
</evidence>
<dbReference type="EC" id="3.1.3.15" evidence="3 8"/>
<organism evidence="10 11">
    <name type="scientific">Selenomonas ruminantium</name>
    <dbReference type="NCBI Taxonomy" id="971"/>
    <lineage>
        <taxon>Bacteria</taxon>
        <taxon>Bacillati</taxon>
        <taxon>Bacillota</taxon>
        <taxon>Negativicutes</taxon>
        <taxon>Selenomonadales</taxon>
        <taxon>Selenomonadaceae</taxon>
        <taxon>Selenomonas</taxon>
    </lineage>
</organism>
<evidence type="ECO:0000256" key="8">
    <source>
        <dbReference type="RuleBase" id="RU366003"/>
    </source>
</evidence>
<comment type="similarity">
    <text evidence="2 8">Belongs to the PHP hydrolase family. HisK subfamily.</text>
</comment>
<evidence type="ECO:0000256" key="7">
    <source>
        <dbReference type="ARBA" id="ARBA00049158"/>
    </source>
</evidence>
<reference evidence="10 11" key="1">
    <citation type="submission" date="2016-11" db="EMBL/GenBank/DDBJ databases">
        <authorList>
            <person name="Jaros S."/>
            <person name="Januszkiewicz K."/>
            <person name="Wedrychowicz H."/>
        </authorList>
    </citation>
    <scope>NUCLEOTIDE SEQUENCE [LARGE SCALE GENOMIC DNA]</scope>
    <source>
        <strain evidence="10 11">HD4</strain>
    </source>
</reference>
<dbReference type="UniPathway" id="UPA00031">
    <property type="reaction ID" value="UER00013"/>
</dbReference>
<keyword evidence="5 8" id="KW-0378">Hydrolase</keyword>
<proteinExistence type="inferred from homology"/>
<dbReference type="InterPro" id="IPR016195">
    <property type="entry name" value="Pol/histidinol_Pase-like"/>
</dbReference>
<dbReference type="InterPro" id="IPR004013">
    <property type="entry name" value="PHP_dom"/>
</dbReference>
<dbReference type="GO" id="GO:0004401">
    <property type="term" value="F:histidinol-phosphatase activity"/>
    <property type="evidence" value="ECO:0007669"/>
    <property type="project" value="UniProtKB-UniRule"/>
</dbReference>
<sequence>MWADYHVHTEFSDDSHEPMEEQAKKAVSLGLQEMCFTDHVDYGIKKDWDEGNIEYRGGDGIGLAADELQPLANVDYPQYFAKFSRVKAEFAKEIALRCGLEFGVQVGTIPKYEALFAEYADKLDFVLLSIHQVENKEFWNQEFQQGRSQQEYNERYYQEMYDVMKNFKHYAVLSHLNLISRYDKQGKYPFAAVRDMVAEILKLAIADGKGIELNTSSWHYGLDDTMPSRDILRLYKDLGGRIITIGSDAHSTTYLADHMEDAQAILRDEIGMQEVYTFKNMEPFGHKLL</sequence>
<dbReference type="OrthoDB" id="9775255at2"/>
<dbReference type="AlphaFoldDB" id="A0A1M6VFC5"/>
<name>A0A1M6VFC5_SELRU</name>
<dbReference type="EMBL" id="FRBC01000018">
    <property type="protein sequence ID" value="SHK80045.1"/>
    <property type="molecule type" value="Genomic_DNA"/>
</dbReference>
<dbReference type="Pfam" id="PF02811">
    <property type="entry name" value="PHP"/>
    <property type="match status" value="1"/>
</dbReference>
<feature type="domain" description="Polymerase/histidinol phosphatase N-terminal" evidence="9">
    <location>
        <begin position="3"/>
        <end position="106"/>
    </location>
</feature>
<evidence type="ECO:0000313" key="11">
    <source>
        <dbReference type="Proteomes" id="UP000184263"/>
    </source>
</evidence>
<protein>
    <recommendedName>
        <fullName evidence="3 8">Histidinol-phosphatase</fullName>
        <shortName evidence="8">HolPase</shortName>
        <ecNumber evidence="3 8">3.1.3.15</ecNumber>
    </recommendedName>
</protein>
<evidence type="ECO:0000256" key="1">
    <source>
        <dbReference type="ARBA" id="ARBA00004970"/>
    </source>
</evidence>
<comment type="pathway">
    <text evidence="1 8">Amino-acid biosynthesis; L-histidine biosynthesis; L-histidine from 5-phospho-alpha-D-ribose 1-diphosphate: step 8/9.</text>
</comment>
<evidence type="ECO:0000256" key="5">
    <source>
        <dbReference type="ARBA" id="ARBA00022801"/>
    </source>
</evidence>
<accession>A0A1M6VFC5</accession>
<dbReference type="SUPFAM" id="SSF89550">
    <property type="entry name" value="PHP domain-like"/>
    <property type="match status" value="1"/>
</dbReference>
<dbReference type="NCBIfam" id="TIGR01856">
    <property type="entry name" value="hisJ_fam"/>
    <property type="match status" value="1"/>
</dbReference>
<evidence type="ECO:0000313" key="10">
    <source>
        <dbReference type="EMBL" id="SHK80045.1"/>
    </source>
</evidence>
<keyword evidence="6 8" id="KW-0368">Histidine biosynthesis</keyword>
<dbReference type="Gene3D" id="3.20.20.140">
    <property type="entry name" value="Metal-dependent hydrolases"/>
    <property type="match status" value="1"/>
</dbReference>
<dbReference type="GO" id="GO:0000105">
    <property type="term" value="P:L-histidine biosynthetic process"/>
    <property type="evidence" value="ECO:0007669"/>
    <property type="project" value="UniProtKB-UniRule"/>
</dbReference>
<evidence type="ECO:0000256" key="2">
    <source>
        <dbReference type="ARBA" id="ARBA00009152"/>
    </source>
</evidence>
<dbReference type="PANTHER" id="PTHR21039:SF0">
    <property type="entry name" value="HISTIDINOL-PHOSPHATASE"/>
    <property type="match status" value="1"/>
</dbReference>
<evidence type="ECO:0000256" key="4">
    <source>
        <dbReference type="ARBA" id="ARBA00022605"/>
    </source>
</evidence>
<dbReference type="Proteomes" id="UP000184263">
    <property type="component" value="Unassembled WGS sequence"/>
</dbReference>
<dbReference type="RefSeq" id="WP_073090611.1">
    <property type="nucleotide sequence ID" value="NZ_FRBC01000018.1"/>
</dbReference>
<dbReference type="InterPro" id="IPR010140">
    <property type="entry name" value="Histidinol_P_phosphatase_HisJ"/>
</dbReference>
<dbReference type="PANTHER" id="PTHR21039">
    <property type="entry name" value="HISTIDINOL PHOSPHATASE-RELATED"/>
    <property type="match status" value="1"/>
</dbReference>
<comment type="catalytic activity">
    <reaction evidence="7 8">
        <text>L-histidinol phosphate + H2O = L-histidinol + phosphate</text>
        <dbReference type="Rhea" id="RHEA:14465"/>
        <dbReference type="ChEBI" id="CHEBI:15377"/>
        <dbReference type="ChEBI" id="CHEBI:43474"/>
        <dbReference type="ChEBI" id="CHEBI:57699"/>
        <dbReference type="ChEBI" id="CHEBI:57980"/>
        <dbReference type="EC" id="3.1.3.15"/>
    </reaction>
</comment>
<dbReference type="SMART" id="SM00481">
    <property type="entry name" value="POLIIIAc"/>
    <property type="match status" value="1"/>
</dbReference>
<dbReference type="InterPro" id="IPR003141">
    <property type="entry name" value="Pol/His_phosphatase_N"/>
</dbReference>